<proteinExistence type="predicted"/>
<organism evidence="2 3">
    <name type="scientific">Natribaculum luteum</name>
    <dbReference type="NCBI Taxonomy" id="1586232"/>
    <lineage>
        <taxon>Archaea</taxon>
        <taxon>Methanobacteriati</taxon>
        <taxon>Methanobacteriota</taxon>
        <taxon>Stenosarchaea group</taxon>
        <taxon>Halobacteria</taxon>
        <taxon>Halobacteriales</taxon>
        <taxon>Natrialbaceae</taxon>
        <taxon>Natribaculum</taxon>
    </lineage>
</organism>
<dbReference type="SMART" id="SM00271">
    <property type="entry name" value="DnaJ"/>
    <property type="match status" value="1"/>
</dbReference>
<reference evidence="2 3" key="1">
    <citation type="journal article" date="2014" name="Int. J. Syst. Evol. Microbiol.">
        <title>Complete genome sequence of Corynebacterium casei LMG S-19264T (=DSM 44701T), isolated from a smear-ripened cheese.</title>
        <authorList>
            <consortium name="US DOE Joint Genome Institute (JGI-PGF)"/>
            <person name="Walter F."/>
            <person name="Albersmeier A."/>
            <person name="Kalinowski J."/>
            <person name="Ruckert C."/>
        </authorList>
    </citation>
    <scope>NUCLEOTIDE SEQUENCE [LARGE SCALE GENOMIC DNA]</scope>
    <source>
        <strain evidence="2 3">IBRC-M 10912</strain>
    </source>
</reference>
<dbReference type="Proteomes" id="UP001595821">
    <property type="component" value="Unassembled WGS sequence"/>
</dbReference>
<dbReference type="InterPro" id="IPR001623">
    <property type="entry name" value="DnaJ_domain"/>
</dbReference>
<dbReference type="Pfam" id="PF00226">
    <property type="entry name" value="DnaJ"/>
    <property type="match status" value="1"/>
</dbReference>
<feature type="domain" description="J" evidence="1">
    <location>
        <begin position="169"/>
        <end position="219"/>
    </location>
</feature>
<protein>
    <submittedName>
        <fullName evidence="2">J domain-containing protein</fullName>
    </submittedName>
</protein>
<dbReference type="InterPro" id="IPR036869">
    <property type="entry name" value="J_dom_sf"/>
</dbReference>
<evidence type="ECO:0000313" key="3">
    <source>
        <dbReference type="Proteomes" id="UP001595821"/>
    </source>
</evidence>
<dbReference type="SUPFAM" id="SSF46565">
    <property type="entry name" value="Chaperone J-domain"/>
    <property type="match status" value="1"/>
</dbReference>
<comment type="caution">
    <text evidence="2">The sequence shown here is derived from an EMBL/GenBank/DDBJ whole genome shotgun (WGS) entry which is preliminary data.</text>
</comment>
<evidence type="ECO:0000313" key="2">
    <source>
        <dbReference type="EMBL" id="MFC4246572.1"/>
    </source>
</evidence>
<sequence>MAVADERRERCDGCGRTVSLEDLTTVTMPDGEAIACCPECEPHAREAAEKLSSLDTQRASCDGCNGEFPSADLEDVVLTDGTVISCCPDCLAEVPGRSDGAESSADGTEAETTEIATTKNLCSQCHEWTGEELFRVTTVDGRTEEMCRDCKELLEDDGVVTDVQMRKAEAREILGVEAGATESEIRNAFLTQIKSAHPDRKSGSRSAFKLVKRAYDRLI</sequence>
<dbReference type="Gene3D" id="1.10.287.110">
    <property type="entry name" value="DnaJ domain"/>
    <property type="match status" value="1"/>
</dbReference>
<evidence type="ECO:0000259" key="1">
    <source>
        <dbReference type="PROSITE" id="PS50076"/>
    </source>
</evidence>
<gene>
    <name evidence="2" type="ORF">ACFOZ7_06125</name>
</gene>
<name>A0ABD5NWU2_9EURY</name>
<dbReference type="RefSeq" id="WP_246966743.1">
    <property type="nucleotide sequence ID" value="NZ_CP095397.1"/>
</dbReference>
<dbReference type="EMBL" id="JBHSDJ010000013">
    <property type="protein sequence ID" value="MFC4246572.1"/>
    <property type="molecule type" value="Genomic_DNA"/>
</dbReference>
<accession>A0ABD5NWU2</accession>
<dbReference type="PROSITE" id="PS50076">
    <property type="entry name" value="DNAJ_2"/>
    <property type="match status" value="1"/>
</dbReference>
<dbReference type="GeneID" id="71854645"/>
<dbReference type="CDD" id="cd06257">
    <property type="entry name" value="DnaJ"/>
    <property type="match status" value="1"/>
</dbReference>
<dbReference type="AlphaFoldDB" id="A0ABD5NWU2"/>